<reference evidence="2" key="1">
    <citation type="submission" date="2025-08" db="UniProtKB">
        <authorList>
            <consortium name="Ensembl"/>
        </authorList>
    </citation>
    <scope>IDENTIFICATION</scope>
</reference>
<dbReference type="PANTHER" id="PTHR15319:SF1">
    <property type="entry name" value="TATA BOX-BINDING PROTEIN-ASSOCIATED FACTOR RNA POLYMERASE I SUBUNIT C"/>
    <property type="match status" value="1"/>
</dbReference>
<dbReference type="Pfam" id="PF20641">
    <property type="entry name" value="TAF1C_beta-prop"/>
    <property type="match status" value="1"/>
</dbReference>
<dbReference type="PANTHER" id="PTHR15319">
    <property type="entry name" value="TATA BOX-BINDING PROTEIN ASSOCIATED FACTOR RNA POLYMERASE I SUBUNIT C"/>
    <property type="match status" value="1"/>
</dbReference>
<name>A0A3Q2CLR9_CYPVA</name>
<dbReference type="GO" id="GO:0001650">
    <property type="term" value="C:fibrillar center"/>
    <property type="evidence" value="ECO:0007669"/>
    <property type="project" value="TreeGrafter"/>
</dbReference>
<dbReference type="Ensembl" id="ENSCVAT00000005183.1">
    <property type="protein sequence ID" value="ENSCVAP00000006336.1"/>
    <property type="gene ID" value="ENSCVAG00000007881.1"/>
</dbReference>
<reference evidence="2" key="2">
    <citation type="submission" date="2025-09" db="UniProtKB">
        <authorList>
            <consortium name="Ensembl"/>
        </authorList>
    </citation>
    <scope>IDENTIFICATION</scope>
</reference>
<organism evidence="2 3">
    <name type="scientific">Cyprinodon variegatus</name>
    <name type="common">Sheepshead minnow</name>
    <dbReference type="NCBI Taxonomy" id="28743"/>
    <lineage>
        <taxon>Eukaryota</taxon>
        <taxon>Metazoa</taxon>
        <taxon>Chordata</taxon>
        <taxon>Craniata</taxon>
        <taxon>Vertebrata</taxon>
        <taxon>Euteleostomi</taxon>
        <taxon>Actinopterygii</taxon>
        <taxon>Neopterygii</taxon>
        <taxon>Teleostei</taxon>
        <taxon>Neoteleostei</taxon>
        <taxon>Acanthomorphata</taxon>
        <taxon>Ovalentaria</taxon>
        <taxon>Atherinomorphae</taxon>
        <taxon>Cyprinodontiformes</taxon>
        <taxon>Cyprinodontidae</taxon>
        <taxon>Cyprinodon</taxon>
    </lineage>
</organism>
<proteinExistence type="predicted"/>
<dbReference type="GeneTree" id="ENSGT00390000010767"/>
<feature type="domain" description="TAF1C beta-propeller" evidence="1">
    <location>
        <begin position="52"/>
        <end position="144"/>
    </location>
</feature>
<dbReference type="GO" id="GO:0001164">
    <property type="term" value="F:RNA polymerase I core promoter sequence-specific DNA binding"/>
    <property type="evidence" value="ECO:0007669"/>
    <property type="project" value="TreeGrafter"/>
</dbReference>
<dbReference type="AlphaFoldDB" id="A0A3Q2CLR9"/>
<dbReference type="InterPro" id="IPR038801">
    <property type="entry name" value="TAF1C"/>
</dbReference>
<keyword evidence="3" id="KW-1185">Reference proteome</keyword>
<protein>
    <submittedName>
        <fullName evidence="2">TATA-box binding protein associated factor, RNA polymerase I subunit C</fullName>
    </submittedName>
</protein>
<dbReference type="Proteomes" id="UP000265020">
    <property type="component" value="Unassembled WGS sequence"/>
</dbReference>
<evidence type="ECO:0000259" key="1">
    <source>
        <dbReference type="Pfam" id="PF20641"/>
    </source>
</evidence>
<sequence>MAAGCWNTSGKSEKKSYSTFLIPDPPRTGWSLDRQLEEGGFAIELLAREKTLLVVSESGAANLWTVGRGLQKVRTEESNLYFNAKSPWRWCEFSAHPRVMVYADRTGAELTDFRASGAHHTLFRISSTSDCRSGERLLLCRYLGDVNAFHHLVATQVRRGLLIFCPFVLQHSAYVMDERFPCVPMLKCDHMMQAPPLFCHVASASDRGMGETTKVLLGSHSSQEITLLQYSGESACSSRGAPQALLRPSDSLTHLPVQIPHRQQAAAQRLASPAAG</sequence>
<dbReference type="InterPro" id="IPR049087">
    <property type="entry name" value="TAF1C_beta-prop"/>
</dbReference>
<accession>A0A3Q2CLR9</accession>
<evidence type="ECO:0000313" key="2">
    <source>
        <dbReference type="Ensembl" id="ENSCVAP00000006336.1"/>
    </source>
</evidence>
<evidence type="ECO:0000313" key="3">
    <source>
        <dbReference type="Proteomes" id="UP000265020"/>
    </source>
</evidence>